<dbReference type="EMBL" id="CP143578">
    <property type="protein sequence ID" value="WVN21103.1"/>
    <property type="molecule type" value="Genomic_DNA"/>
</dbReference>
<evidence type="ECO:0000313" key="1">
    <source>
        <dbReference type="EMBL" id="WVN21103.1"/>
    </source>
</evidence>
<proteinExistence type="predicted"/>
<gene>
    <name evidence="1" type="ORF">V2E26_01655</name>
</gene>
<dbReference type="RefSeq" id="WP_330463134.1">
    <property type="nucleotide sequence ID" value="NZ_CP143578.1"/>
</dbReference>
<protein>
    <submittedName>
        <fullName evidence="1">Uncharacterized protein</fullName>
    </submittedName>
</protein>
<keyword evidence="2" id="KW-1185">Reference proteome</keyword>
<dbReference type="Proteomes" id="UP001431935">
    <property type="component" value="Chromosome"/>
</dbReference>
<accession>A0ABZ2AGX5</accession>
<sequence>MLSLAVLLCNLILIIKEIKIKNEFKQWKKENDSLDGILFKNIESNNDELLKKFELNHLKMTFITSVYKTYDVMFKIKIKNWKKQFHKLSKNKLDNEFYYFLIFNYNDIAFEDKVFKINDYSYVYKNRDKLFNTTK</sequence>
<evidence type="ECO:0000313" key="2">
    <source>
        <dbReference type="Proteomes" id="UP001431935"/>
    </source>
</evidence>
<dbReference type="NCBIfam" id="NF045996">
    <property type="entry name" value="MAG0920_fam"/>
    <property type="match status" value="1"/>
</dbReference>
<organism evidence="1 2">
    <name type="scientific">Metamycoplasma gateae</name>
    <dbReference type="NCBI Taxonomy" id="35769"/>
    <lineage>
        <taxon>Bacteria</taxon>
        <taxon>Bacillati</taxon>
        <taxon>Mycoplasmatota</taxon>
        <taxon>Mycoplasmoidales</taxon>
        <taxon>Metamycoplasmataceae</taxon>
        <taxon>Metamycoplasma</taxon>
    </lineage>
</organism>
<reference evidence="1" key="1">
    <citation type="submission" date="2024-01" db="EMBL/GenBank/DDBJ databases">
        <title>Complete genome sequence of Mycoplasma gateae strain 3700.</title>
        <authorList>
            <person name="Spergser J."/>
        </authorList>
    </citation>
    <scope>NUCLEOTIDE SEQUENCE [LARGE SCALE GENOMIC DNA]</scope>
    <source>
        <strain evidence="1">3700</strain>
    </source>
</reference>
<name>A0ABZ2AGX5_9BACT</name>